<dbReference type="Proteomes" id="UP001341840">
    <property type="component" value="Unassembled WGS sequence"/>
</dbReference>
<organism evidence="1 2">
    <name type="scientific">Stylosanthes scabra</name>
    <dbReference type="NCBI Taxonomy" id="79078"/>
    <lineage>
        <taxon>Eukaryota</taxon>
        <taxon>Viridiplantae</taxon>
        <taxon>Streptophyta</taxon>
        <taxon>Embryophyta</taxon>
        <taxon>Tracheophyta</taxon>
        <taxon>Spermatophyta</taxon>
        <taxon>Magnoliopsida</taxon>
        <taxon>eudicotyledons</taxon>
        <taxon>Gunneridae</taxon>
        <taxon>Pentapetalae</taxon>
        <taxon>rosids</taxon>
        <taxon>fabids</taxon>
        <taxon>Fabales</taxon>
        <taxon>Fabaceae</taxon>
        <taxon>Papilionoideae</taxon>
        <taxon>50 kb inversion clade</taxon>
        <taxon>dalbergioids sensu lato</taxon>
        <taxon>Dalbergieae</taxon>
        <taxon>Pterocarpus clade</taxon>
        <taxon>Stylosanthes</taxon>
    </lineage>
</organism>
<name>A0ABU6YM75_9FABA</name>
<reference evidence="1 2" key="1">
    <citation type="journal article" date="2023" name="Plants (Basel)">
        <title>Bridging the Gap: Combining Genomics and Transcriptomics Approaches to Understand Stylosanthes scabra, an Orphan Legume from the Brazilian Caatinga.</title>
        <authorList>
            <person name="Ferreira-Neto J.R.C."/>
            <person name="da Silva M.D."/>
            <person name="Binneck E."/>
            <person name="de Melo N.F."/>
            <person name="da Silva R.H."/>
            <person name="de Melo A.L.T.M."/>
            <person name="Pandolfi V."/>
            <person name="Bustamante F.O."/>
            <person name="Brasileiro-Vidal A.C."/>
            <person name="Benko-Iseppon A.M."/>
        </authorList>
    </citation>
    <scope>NUCLEOTIDE SEQUENCE [LARGE SCALE GENOMIC DNA]</scope>
    <source>
        <tissue evidence="1">Leaves</tissue>
    </source>
</reference>
<gene>
    <name evidence="1" type="ORF">PIB30_072195</name>
</gene>
<keyword evidence="2" id="KW-1185">Reference proteome</keyword>
<protein>
    <submittedName>
        <fullName evidence="1">Uncharacterized protein</fullName>
    </submittedName>
</protein>
<comment type="caution">
    <text evidence="1">The sequence shown here is derived from an EMBL/GenBank/DDBJ whole genome shotgun (WGS) entry which is preliminary data.</text>
</comment>
<accession>A0ABU6YM75</accession>
<evidence type="ECO:0000313" key="1">
    <source>
        <dbReference type="EMBL" id="MED6211279.1"/>
    </source>
</evidence>
<proteinExistence type="predicted"/>
<sequence>MPFGSARLVHMPRTMGHMHGKVVHTYGWVVDLGHIHDVLVHIGYATVVVRMCGMVVEVDSTTKERNLFLVGFGIDFGIGSWVGTSSEMTFDRMSFEMTFDHLVGVSCGDEHLPAMLYQPNEATGQTSFCTIPCNDHDLQMN</sequence>
<dbReference type="EMBL" id="JASCZI010242505">
    <property type="protein sequence ID" value="MED6211279.1"/>
    <property type="molecule type" value="Genomic_DNA"/>
</dbReference>
<evidence type="ECO:0000313" key="2">
    <source>
        <dbReference type="Proteomes" id="UP001341840"/>
    </source>
</evidence>